<feature type="compositionally biased region" description="Basic and acidic residues" evidence="2">
    <location>
        <begin position="60"/>
        <end position="72"/>
    </location>
</feature>
<feature type="domain" description="EF-hand" evidence="3">
    <location>
        <begin position="186"/>
        <end position="221"/>
    </location>
</feature>
<evidence type="ECO:0000259" key="3">
    <source>
        <dbReference type="PROSITE" id="PS50222"/>
    </source>
</evidence>
<reference evidence="4" key="2">
    <citation type="submission" date="2021-04" db="EMBL/GenBank/DDBJ databases">
        <authorList>
            <person name="Podell S."/>
        </authorList>
    </citation>
    <scope>NUCLEOTIDE SEQUENCE</scope>
    <source>
        <strain evidence="4">Hildebrandi</strain>
    </source>
</reference>
<keyword evidence="5" id="KW-1185">Reference proteome</keyword>
<proteinExistence type="predicted"/>
<dbReference type="CDD" id="cd00051">
    <property type="entry name" value="EFh"/>
    <property type="match status" value="1"/>
</dbReference>
<organism evidence="4 5">
    <name type="scientific">Nitzschia inconspicua</name>
    <dbReference type="NCBI Taxonomy" id="303405"/>
    <lineage>
        <taxon>Eukaryota</taxon>
        <taxon>Sar</taxon>
        <taxon>Stramenopiles</taxon>
        <taxon>Ochrophyta</taxon>
        <taxon>Bacillariophyta</taxon>
        <taxon>Bacillariophyceae</taxon>
        <taxon>Bacillariophycidae</taxon>
        <taxon>Bacillariales</taxon>
        <taxon>Bacillariaceae</taxon>
        <taxon>Nitzschia</taxon>
    </lineage>
</organism>
<dbReference type="Proteomes" id="UP000693970">
    <property type="component" value="Unassembled WGS sequence"/>
</dbReference>
<dbReference type="AlphaFoldDB" id="A0A9K3L566"/>
<evidence type="ECO:0000313" key="5">
    <source>
        <dbReference type="Proteomes" id="UP000693970"/>
    </source>
</evidence>
<feature type="region of interest" description="Disordered" evidence="2">
    <location>
        <begin position="50"/>
        <end position="78"/>
    </location>
</feature>
<sequence length="311" mass="34820">MMVVIVIGVNDGVFVAPLQPTTCPKTSARRSQVTTWRTSTATELCMDVEDDNDGLISSDKQGDSNDNNDCHDNFNTQSSGVGDSSDACFVFDYQTAATHYGEDADHLDADFWNRFEAQNKARQKFGLPPLTSEEYVVLQAETKAMGDQLSQDAILAAFRQFDTNGDGVISLKELQTGMRDILRAEMTDDHVESVMKHLDASGDGVLQLDEMVALKELRERLNAVIQEEQKQLQLETKERYSKQKQPKSPGLLKSFLATFRLSDEDACESNYDCIRPEVCCDFHFKKFCCSSGEMTRNLELQYATVPVPQGY</sequence>
<dbReference type="OrthoDB" id="66458at2759"/>
<dbReference type="PROSITE" id="PS50222">
    <property type="entry name" value="EF_HAND_2"/>
    <property type="match status" value="2"/>
</dbReference>
<dbReference type="InterPro" id="IPR002048">
    <property type="entry name" value="EF_hand_dom"/>
</dbReference>
<evidence type="ECO:0000313" key="4">
    <source>
        <dbReference type="EMBL" id="KAG7355020.1"/>
    </source>
</evidence>
<dbReference type="SMART" id="SM00054">
    <property type="entry name" value="EFh"/>
    <property type="match status" value="2"/>
</dbReference>
<dbReference type="Pfam" id="PF13499">
    <property type="entry name" value="EF-hand_7"/>
    <property type="match status" value="1"/>
</dbReference>
<dbReference type="EMBL" id="JAGRRH010000016">
    <property type="protein sequence ID" value="KAG7355020.1"/>
    <property type="molecule type" value="Genomic_DNA"/>
</dbReference>
<name>A0A9K3L566_9STRA</name>
<evidence type="ECO:0000256" key="2">
    <source>
        <dbReference type="SAM" id="MobiDB-lite"/>
    </source>
</evidence>
<accession>A0A9K3L566</accession>
<reference evidence="4" key="1">
    <citation type="journal article" date="2021" name="Sci. Rep.">
        <title>Diploid genomic architecture of Nitzschia inconspicua, an elite biomass production diatom.</title>
        <authorList>
            <person name="Oliver A."/>
            <person name="Podell S."/>
            <person name="Pinowska A."/>
            <person name="Traller J.C."/>
            <person name="Smith S.R."/>
            <person name="McClure R."/>
            <person name="Beliaev A."/>
            <person name="Bohutskyi P."/>
            <person name="Hill E.A."/>
            <person name="Rabines A."/>
            <person name="Zheng H."/>
            <person name="Allen L.Z."/>
            <person name="Kuo A."/>
            <person name="Grigoriev I.V."/>
            <person name="Allen A.E."/>
            <person name="Hazlebeck D."/>
            <person name="Allen E.E."/>
        </authorList>
    </citation>
    <scope>NUCLEOTIDE SEQUENCE</scope>
    <source>
        <strain evidence="4">Hildebrandi</strain>
    </source>
</reference>
<dbReference type="PROSITE" id="PS00018">
    <property type="entry name" value="EF_HAND_1"/>
    <property type="match status" value="2"/>
</dbReference>
<evidence type="ECO:0000256" key="1">
    <source>
        <dbReference type="SAM" id="Coils"/>
    </source>
</evidence>
<dbReference type="GO" id="GO:0005509">
    <property type="term" value="F:calcium ion binding"/>
    <property type="evidence" value="ECO:0007669"/>
    <property type="project" value="InterPro"/>
</dbReference>
<protein>
    <submittedName>
        <fullName evidence="4">EF hand domain containing protein</fullName>
    </submittedName>
</protein>
<feature type="coiled-coil region" evidence="1">
    <location>
        <begin position="211"/>
        <end position="238"/>
    </location>
</feature>
<feature type="domain" description="EF-hand" evidence="3">
    <location>
        <begin position="149"/>
        <end position="184"/>
    </location>
</feature>
<gene>
    <name evidence="4" type="ORF">IV203_004376</name>
</gene>
<comment type="caution">
    <text evidence="4">The sequence shown here is derived from an EMBL/GenBank/DDBJ whole genome shotgun (WGS) entry which is preliminary data.</text>
</comment>
<dbReference type="InterPro" id="IPR018247">
    <property type="entry name" value="EF_Hand_1_Ca_BS"/>
</dbReference>
<keyword evidence="1" id="KW-0175">Coiled coil</keyword>